<evidence type="ECO:0000256" key="5">
    <source>
        <dbReference type="SAM" id="Phobius"/>
    </source>
</evidence>
<dbReference type="EMBL" id="CADEPI010000020">
    <property type="protein sequence ID" value="CAB3365458.1"/>
    <property type="molecule type" value="Genomic_DNA"/>
</dbReference>
<keyword evidence="2 5" id="KW-0812">Transmembrane</keyword>
<feature type="transmembrane region" description="Helical" evidence="5">
    <location>
        <begin position="78"/>
        <end position="101"/>
    </location>
</feature>
<protein>
    <submittedName>
        <fullName evidence="6">Uncharacterized protein</fullName>
    </submittedName>
</protein>
<dbReference type="GO" id="GO:0016020">
    <property type="term" value="C:membrane"/>
    <property type="evidence" value="ECO:0007669"/>
    <property type="project" value="UniProtKB-SubCell"/>
</dbReference>
<dbReference type="AlphaFoldDB" id="A0A8S1CDL2"/>
<keyword evidence="3 5" id="KW-1133">Transmembrane helix</keyword>
<dbReference type="PANTHER" id="PTHR21284">
    <property type="entry name" value="EG:80H7.2 PROTEIN"/>
    <property type="match status" value="1"/>
</dbReference>
<feature type="transmembrane region" description="Helical" evidence="5">
    <location>
        <begin position="122"/>
        <end position="144"/>
    </location>
</feature>
<reference evidence="6 7" key="1">
    <citation type="submission" date="2020-04" db="EMBL/GenBank/DDBJ databases">
        <authorList>
            <person name="Alioto T."/>
            <person name="Alioto T."/>
            <person name="Gomez Garrido J."/>
        </authorList>
    </citation>
    <scope>NUCLEOTIDE SEQUENCE [LARGE SCALE GENOMIC DNA]</scope>
</reference>
<comment type="subcellular location">
    <subcellularLocation>
        <location evidence="1">Membrane</location>
        <topology evidence="1">Multi-pass membrane protein</topology>
    </subcellularLocation>
</comment>
<dbReference type="Pfam" id="PF13903">
    <property type="entry name" value="Claudin_2"/>
    <property type="match status" value="1"/>
</dbReference>
<name>A0A8S1CDL2_9INSE</name>
<feature type="transmembrane region" description="Helical" evidence="5">
    <location>
        <begin position="164"/>
        <end position="185"/>
    </location>
</feature>
<organism evidence="6 7">
    <name type="scientific">Cloeon dipterum</name>
    <dbReference type="NCBI Taxonomy" id="197152"/>
    <lineage>
        <taxon>Eukaryota</taxon>
        <taxon>Metazoa</taxon>
        <taxon>Ecdysozoa</taxon>
        <taxon>Arthropoda</taxon>
        <taxon>Hexapoda</taxon>
        <taxon>Insecta</taxon>
        <taxon>Pterygota</taxon>
        <taxon>Palaeoptera</taxon>
        <taxon>Ephemeroptera</taxon>
        <taxon>Pisciforma</taxon>
        <taxon>Baetidae</taxon>
        <taxon>Cloeon</taxon>
    </lineage>
</organism>
<sequence>MSEHVLHVASFFAIVSSLVLLSVFFAPWWLVNDDHHPNETFQRLGLWTACFKDANVSHTESSTQCSWIYFDDLSKHNITIPAFFTVTQALFTLCVVFLILISLPALTRYFYVLEGERSKINLLFIISGCLIFSALCGTAAIIVFCAFSTEQQWVPNIEHKIIGTAYYTAVICIFFEWIASLLVFLKFLEERGKNRNDQFTLIDANDFSVYTL</sequence>
<keyword evidence="7" id="KW-1185">Reference proteome</keyword>
<keyword evidence="4 5" id="KW-0472">Membrane</keyword>
<evidence type="ECO:0000313" key="7">
    <source>
        <dbReference type="Proteomes" id="UP000494165"/>
    </source>
</evidence>
<evidence type="ECO:0000256" key="2">
    <source>
        <dbReference type="ARBA" id="ARBA00022692"/>
    </source>
</evidence>
<dbReference type="InterPro" id="IPR004031">
    <property type="entry name" value="PMP22/EMP/MP20/Claudin"/>
</dbReference>
<accession>A0A8S1CDL2</accession>
<evidence type="ECO:0000256" key="3">
    <source>
        <dbReference type="ARBA" id="ARBA00022989"/>
    </source>
</evidence>
<evidence type="ECO:0000256" key="4">
    <source>
        <dbReference type="ARBA" id="ARBA00023136"/>
    </source>
</evidence>
<dbReference type="Gene3D" id="1.20.140.150">
    <property type="match status" value="1"/>
</dbReference>
<gene>
    <name evidence="6" type="ORF">CLODIP_2_CD06184</name>
</gene>
<feature type="transmembrane region" description="Helical" evidence="5">
    <location>
        <begin position="12"/>
        <end position="31"/>
    </location>
</feature>
<evidence type="ECO:0000313" key="6">
    <source>
        <dbReference type="EMBL" id="CAB3365458.1"/>
    </source>
</evidence>
<evidence type="ECO:0000256" key="1">
    <source>
        <dbReference type="ARBA" id="ARBA00004141"/>
    </source>
</evidence>
<proteinExistence type="predicted"/>
<comment type="caution">
    <text evidence="6">The sequence shown here is derived from an EMBL/GenBank/DDBJ whole genome shotgun (WGS) entry which is preliminary data.</text>
</comment>
<dbReference type="OrthoDB" id="10062378at2759"/>
<dbReference type="PANTHER" id="PTHR21284:SF12">
    <property type="entry name" value="EG:80H7.2 PROTEIN"/>
    <property type="match status" value="1"/>
</dbReference>
<dbReference type="Proteomes" id="UP000494165">
    <property type="component" value="Unassembled WGS sequence"/>
</dbReference>